<dbReference type="RefSeq" id="XP_040789572.1">
    <property type="nucleotide sequence ID" value="XM_040928182.1"/>
</dbReference>
<gene>
    <name evidence="1" type="ORF">K460DRAFT_277480</name>
</gene>
<dbReference type="Proteomes" id="UP000800039">
    <property type="component" value="Unassembled WGS sequence"/>
</dbReference>
<evidence type="ECO:0000313" key="2">
    <source>
        <dbReference type="Proteomes" id="UP000800039"/>
    </source>
</evidence>
<dbReference type="AlphaFoldDB" id="A0A9P4LAA7"/>
<organism evidence="1 2">
    <name type="scientific">Cucurbitaria berberidis CBS 394.84</name>
    <dbReference type="NCBI Taxonomy" id="1168544"/>
    <lineage>
        <taxon>Eukaryota</taxon>
        <taxon>Fungi</taxon>
        <taxon>Dikarya</taxon>
        <taxon>Ascomycota</taxon>
        <taxon>Pezizomycotina</taxon>
        <taxon>Dothideomycetes</taxon>
        <taxon>Pleosporomycetidae</taxon>
        <taxon>Pleosporales</taxon>
        <taxon>Pleosporineae</taxon>
        <taxon>Cucurbitariaceae</taxon>
        <taxon>Cucurbitaria</taxon>
    </lineage>
</organism>
<protein>
    <submittedName>
        <fullName evidence="1">Uncharacterized protein</fullName>
    </submittedName>
</protein>
<reference evidence="1" key="1">
    <citation type="submission" date="2020-01" db="EMBL/GenBank/DDBJ databases">
        <authorList>
            <consortium name="DOE Joint Genome Institute"/>
            <person name="Haridas S."/>
            <person name="Albert R."/>
            <person name="Binder M."/>
            <person name="Bloem J."/>
            <person name="Labutti K."/>
            <person name="Salamov A."/>
            <person name="Andreopoulos B."/>
            <person name="Baker S.E."/>
            <person name="Barry K."/>
            <person name="Bills G."/>
            <person name="Bluhm B.H."/>
            <person name="Cannon C."/>
            <person name="Castanera R."/>
            <person name="Culley D.E."/>
            <person name="Daum C."/>
            <person name="Ezra D."/>
            <person name="Gonzalez J.B."/>
            <person name="Henrissat B."/>
            <person name="Kuo A."/>
            <person name="Liang C."/>
            <person name="Lipzen A."/>
            <person name="Lutzoni F."/>
            <person name="Magnuson J."/>
            <person name="Mondo S."/>
            <person name="Nolan M."/>
            <person name="Ohm R."/>
            <person name="Pangilinan J."/>
            <person name="Park H.-J."/>
            <person name="Ramirez L."/>
            <person name="Alfaro M."/>
            <person name="Sun H."/>
            <person name="Tritt A."/>
            <person name="Yoshinaga Y."/>
            <person name="Zwiers L.-H."/>
            <person name="Turgeon B.G."/>
            <person name="Goodwin S.B."/>
            <person name="Spatafora J.W."/>
            <person name="Crous P.W."/>
            <person name="Grigoriev I.V."/>
        </authorList>
    </citation>
    <scope>NUCLEOTIDE SEQUENCE</scope>
    <source>
        <strain evidence="1">CBS 394.84</strain>
    </source>
</reference>
<accession>A0A9P4LAA7</accession>
<sequence>MSETIKGPGILWVQSRIAQSARDSFTEPNFLHWYDEEHIAEVISTSGIKNAFRYVDMNKTSPCGDSANSKPFLAFYPMSDLAFTLGDEFRNIAVKSDKLPGSGVIYDLADLDVSYLGFIGATTRERVEERTQYILTSGIKPEKELPTRDINAFYDRQTAQVSQGKGYIRSLRFRLLYARTNAQSRALKGLPTTDEPNPDPPTWLSIHEFSTIPDKSVAEALAKDPGDAETGGKQRVTQNEVHVWKLERVHGEGIFFE</sequence>
<proteinExistence type="predicted"/>
<name>A0A9P4LAA7_9PLEO</name>
<dbReference type="EMBL" id="ML976615">
    <property type="protein sequence ID" value="KAF1847009.1"/>
    <property type="molecule type" value="Genomic_DNA"/>
</dbReference>
<evidence type="ECO:0000313" key="1">
    <source>
        <dbReference type="EMBL" id="KAF1847009.1"/>
    </source>
</evidence>
<keyword evidence="2" id="KW-1185">Reference proteome</keyword>
<comment type="caution">
    <text evidence="1">The sequence shown here is derived from an EMBL/GenBank/DDBJ whole genome shotgun (WGS) entry which is preliminary data.</text>
</comment>
<dbReference type="OrthoDB" id="2851338at2759"/>
<dbReference type="GeneID" id="63845435"/>